<evidence type="ECO:0000259" key="4">
    <source>
        <dbReference type="PROSITE" id="PS50893"/>
    </source>
</evidence>
<organism evidence="5 6">
    <name type="scientific">Luteimonas galliterrae</name>
    <dbReference type="NCBI Taxonomy" id="2940486"/>
    <lineage>
        <taxon>Bacteria</taxon>
        <taxon>Pseudomonadati</taxon>
        <taxon>Pseudomonadota</taxon>
        <taxon>Gammaproteobacteria</taxon>
        <taxon>Lysobacterales</taxon>
        <taxon>Lysobacteraceae</taxon>
        <taxon>Luteimonas</taxon>
    </lineage>
</organism>
<proteinExistence type="predicted"/>
<keyword evidence="1" id="KW-0813">Transport</keyword>
<gene>
    <name evidence="5" type="ORF">M2650_03785</name>
</gene>
<dbReference type="CDD" id="cd03230">
    <property type="entry name" value="ABC_DR_subfamily_A"/>
    <property type="match status" value="1"/>
</dbReference>
<dbReference type="RefSeq" id="WP_249471371.1">
    <property type="nucleotide sequence ID" value="NZ_JAMBEP010000001.1"/>
</dbReference>
<dbReference type="InterPro" id="IPR027417">
    <property type="entry name" value="P-loop_NTPase"/>
</dbReference>
<dbReference type="PANTHER" id="PTHR42939">
    <property type="entry name" value="ABC TRANSPORTER ATP-BINDING PROTEIN ALBC-RELATED"/>
    <property type="match status" value="1"/>
</dbReference>
<dbReference type="Pfam" id="PF00005">
    <property type="entry name" value="ABC_tran"/>
    <property type="match status" value="1"/>
</dbReference>
<dbReference type="InterPro" id="IPR003439">
    <property type="entry name" value="ABC_transporter-like_ATP-bd"/>
</dbReference>
<protein>
    <submittedName>
        <fullName evidence="5">ABC transporter ATP-binding protein</fullName>
    </submittedName>
</protein>
<evidence type="ECO:0000256" key="3">
    <source>
        <dbReference type="ARBA" id="ARBA00022840"/>
    </source>
</evidence>
<evidence type="ECO:0000313" key="5">
    <source>
        <dbReference type="EMBL" id="MCL1633766.1"/>
    </source>
</evidence>
<dbReference type="GO" id="GO:0005524">
    <property type="term" value="F:ATP binding"/>
    <property type="evidence" value="ECO:0007669"/>
    <property type="project" value="UniProtKB-KW"/>
</dbReference>
<feature type="domain" description="ABC transporter" evidence="4">
    <location>
        <begin position="14"/>
        <end position="239"/>
    </location>
</feature>
<accession>A0ABT0MFY4</accession>
<dbReference type="Gene3D" id="3.40.50.300">
    <property type="entry name" value="P-loop containing nucleotide triphosphate hydrolases"/>
    <property type="match status" value="1"/>
</dbReference>
<evidence type="ECO:0000313" key="6">
    <source>
        <dbReference type="Proteomes" id="UP001431217"/>
    </source>
</evidence>
<keyword evidence="6" id="KW-1185">Reference proteome</keyword>
<keyword evidence="3 5" id="KW-0067">ATP-binding</keyword>
<evidence type="ECO:0000256" key="1">
    <source>
        <dbReference type="ARBA" id="ARBA00022448"/>
    </source>
</evidence>
<dbReference type="Proteomes" id="UP001431217">
    <property type="component" value="Unassembled WGS sequence"/>
</dbReference>
<dbReference type="InterPro" id="IPR003593">
    <property type="entry name" value="AAA+_ATPase"/>
</dbReference>
<dbReference type="InterPro" id="IPR051782">
    <property type="entry name" value="ABC_Transporter_VariousFunc"/>
</dbReference>
<dbReference type="PANTHER" id="PTHR42939:SF1">
    <property type="entry name" value="ABC TRANSPORTER ATP-BINDING PROTEIN ALBC-RELATED"/>
    <property type="match status" value="1"/>
</dbReference>
<dbReference type="SMART" id="SM00382">
    <property type="entry name" value="AAA"/>
    <property type="match status" value="1"/>
</dbReference>
<keyword evidence="2" id="KW-0547">Nucleotide-binding</keyword>
<comment type="caution">
    <text evidence="5">The sequence shown here is derived from an EMBL/GenBank/DDBJ whole genome shotgun (WGS) entry which is preliminary data.</text>
</comment>
<evidence type="ECO:0000256" key="2">
    <source>
        <dbReference type="ARBA" id="ARBA00022741"/>
    </source>
</evidence>
<dbReference type="PROSITE" id="PS50893">
    <property type="entry name" value="ABC_TRANSPORTER_2"/>
    <property type="match status" value="1"/>
</dbReference>
<dbReference type="EMBL" id="JAMBEP010000001">
    <property type="protein sequence ID" value="MCL1633766.1"/>
    <property type="molecule type" value="Genomic_DNA"/>
</dbReference>
<sequence>MNAPSLYPEHERVVSARGLRKAYKNKLALDGTQFEIEAGKIVGLIGPNGAGKTTALKAMLGLIPFEGELKVLGRDPRTQRDELMNDVCFIADVAVLPRWIRVAQAIEFVAGVHPRFDRARCDRFLANTQLLPNMRVRELSKGMIVQLHLALVMAIDAKLLVLDEPTLGLDILYRKQFYQRLLEDYFDEQKTIIVTTHQVEEVEHILTDVMFIRDGKIVLQAPMEDVGARYVEVLVGADKAEAARTLKPIDERALPFGKTVLLYDGVPQAQLAQFGETRTPGLADLFVATMKGTYA</sequence>
<name>A0ABT0MFY4_9GAMM</name>
<dbReference type="SUPFAM" id="SSF52540">
    <property type="entry name" value="P-loop containing nucleoside triphosphate hydrolases"/>
    <property type="match status" value="1"/>
</dbReference>
<reference evidence="5 6" key="1">
    <citation type="submission" date="2022-05" db="EMBL/GenBank/DDBJ databases">
        <title>Luteimonas sp. SX5, whole genome shotgun sequencing project.</title>
        <authorList>
            <person name="Zhao G."/>
            <person name="Shen L."/>
        </authorList>
    </citation>
    <scope>NUCLEOTIDE SEQUENCE [LARGE SCALE GENOMIC DNA]</scope>
    <source>
        <strain evidence="5 6">SX5</strain>
    </source>
</reference>